<dbReference type="RefSeq" id="WP_259861058.1">
    <property type="nucleotide sequence ID" value="NZ_BAAAST010000066.1"/>
</dbReference>
<dbReference type="Proteomes" id="UP001059617">
    <property type="component" value="Chromosome"/>
</dbReference>
<organism evidence="2 3">
    <name type="scientific">Dactylosporangium fulvum</name>
    <dbReference type="NCBI Taxonomy" id="53359"/>
    <lineage>
        <taxon>Bacteria</taxon>
        <taxon>Bacillati</taxon>
        <taxon>Actinomycetota</taxon>
        <taxon>Actinomycetes</taxon>
        <taxon>Micromonosporales</taxon>
        <taxon>Micromonosporaceae</taxon>
        <taxon>Dactylosporangium</taxon>
    </lineage>
</organism>
<keyword evidence="1" id="KW-0732">Signal</keyword>
<feature type="chain" id="PRO_5045975586" evidence="1">
    <location>
        <begin position="25"/>
        <end position="56"/>
    </location>
</feature>
<reference evidence="2" key="1">
    <citation type="submission" date="2021-04" db="EMBL/GenBank/DDBJ databases">
        <authorList>
            <person name="Hartkoorn R.C."/>
            <person name="Beaudoing E."/>
            <person name="Hot D."/>
        </authorList>
    </citation>
    <scope>NUCLEOTIDE SEQUENCE</scope>
    <source>
        <strain evidence="2">NRRL B-16292</strain>
    </source>
</reference>
<name>A0ABY5W020_9ACTN</name>
<evidence type="ECO:0000313" key="3">
    <source>
        <dbReference type="Proteomes" id="UP001059617"/>
    </source>
</evidence>
<evidence type="ECO:0000313" key="2">
    <source>
        <dbReference type="EMBL" id="UWP83275.1"/>
    </source>
</evidence>
<evidence type="ECO:0000256" key="1">
    <source>
        <dbReference type="SAM" id="SignalP"/>
    </source>
</evidence>
<feature type="signal peptide" evidence="1">
    <location>
        <begin position="1"/>
        <end position="24"/>
    </location>
</feature>
<gene>
    <name evidence="2" type="ORF">Dfulv_02930</name>
</gene>
<sequence>MRQLIALPVVAQLAALIPGPPAHAAVPDTTVDAAQRLYGTAAAQATRSTFEARGFI</sequence>
<keyword evidence="3" id="KW-1185">Reference proteome</keyword>
<dbReference type="EMBL" id="CP073720">
    <property type="protein sequence ID" value="UWP83275.1"/>
    <property type="molecule type" value="Genomic_DNA"/>
</dbReference>
<reference evidence="2" key="2">
    <citation type="submission" date="2022-09" db="EMBL/GenBank/DDBJ databases">
        <title>Biosynthetic gene clusters of Dactylosporangioum fulvum.</title>
        <authorList>
            <person name="Caradec T."/>
        </authorList>
    </citation>
    <scope>NUCLEOTIDE SEQUENCE</scope>
    <source>
        <strain evidence="2">NRRL B-16292</strain>
    </source>
</reference>
<proteinExistence type="predicted"/>
<protein>
    <submittedName>
        <fullName evidence="2">Uncharacterized protein</fullName>
    </submittedName>
</protein>
<accession>A0ABY5W020</accession>